<dbReference type="InterPro" id="IPR057308">
    <property type="entry name" value="CHCR_PEP5_VPS11"/>
</dbReference>
<keyword evidence="5" id="KW-0862">Zinc</keyword>
<dbReference type="InterPro" id="IPR013083">
    <property type="entry name" value="Znf_RING/FYVE/PHD"/>
</dbReference>
<evidence type="ECO:0000313" key="14">
    <source>
        <dbReference type="EMBL" id="PWN93348.1"/>
    </source>
</evidence>
<feature type="repeat" description="CHCR" evidence="10">
    <location>
        <begin position="531"/>
        <end position="706"/>
    </location>
</feature>
<evidence type="ECO:0000256" key="6">
    <source>
        <dbReference type="ARBA" id="ARBA00022927"/>
    </source>
</evidence>
<dbReference type="Gene3D" id="2.130.10.10">
    <property type="entry name" value="YVTN repeat-like/Quinoprotein amine dehydrogenase"/>
    <property type="match status" value="1"/>
</dbReference>
<keyword evidence="2" id="KW-0813">Transport</keyword>
<evidence type="ECO:0000256" key="8">
    <source>
        <dbReference type="ARBA" id="ARBA00029433"/>
    </source>
</evidence>
<dbReference type="CDD" id="cd16688">
    <property type="entry name" value="RING-H2_Vps11"/>
    <property type="match status" value="1"/>
</dbReference>
<dbReference type="Gene3D" id="1.25.40.10">
    <property type="entry name" value="Tetratricopeptide repeat domain"/>
    <property type="match status" value="1"/>
</dbReference>
<keyword evidence="11" id="KW-0175">Coiled coil</keyword>
<feature type="compositionally biased region" description="Basic and acidic residues" evidence="12">
    <location>
        <begin position="602"/>
        <end position="614"/>
    </location>
</feature>
<dbReference type="SUPFAM" id="SSF57850">
    <property type="entry name" value="RING/U-box"/>
    <property type="match status" value="1"/>
</dbReference>
<dbReference type="AlphaFoldDB" id="A0A316YXH3"/>
<dbReference type="GO" id="GO:0007033">
    <property type="term" value="P:vacuole organization"/>
    <property type="evidence" value="ECO:0007669"/>
    <property type="project" value="TreeGrafter"/>
</dbReference>
<dbReference type="InterPro" id="IPR036322">
    <property type="entry name" value="WD40_repeat_dom_sf"/>
</dbReference>
<name>A0A316YXH3_9BASI</name>
<evidence type="ECO:0000313" key="15">
    <source>
        <dbReference type="Proteomes" id="UP000245768"/>
    </source>
</evidence>
<dbReference type="GO" id="GO:0006886">
    <property type="term" value="P:intracellular protein transport"/>
    <property type="evidence" value="ECO:0007669"/>
    <property type="project" value="UniProtKB-UniRule"/>
</dbReference>
<dbReference type="FunCoup" id="A0A316YXH3">
    <property type="interactions" value="219"/>
</dbReference>
<dbReference type="GO" id="GO:0006904">
    <property type="term" value="P:vesicle docking involved in exocytosis"/>
    <property type="evidence" value="ECO:0007669"/>
    <property type="project" value="TreeGrafter"/>
</dbReference>
<dbReference type="PANTHER" id="PTHR23323">
    <property type="entry name" value="VACUOLAR PROTEIN SORTING-ASSOCIATED PROTEIN"/>
    <property type="match status" value="1"/>
</dbReference>
<keyword evidence="15" id="KW-1185">Reference proteome</keyword>
<dbReference type="RefSeq" id="XP_025380546.1">
    <property type="nucleotide sequence ID" value="XM_025524642.1"/>
</dbReference>
<feature type="compositionally biased region" description="Basic residues" evidence="12">
    <location>
        <begin position="258"/>
        <end position="271"/>
    </location>
</feature>
<evidence type="ECO:0000256" key="1">
    <source>
        <dbReference type="ARBA" id="ARBA00007070"/>
    </source>
</evidence>
<dbReference type="EMBL" id="KZ819634">
    <property type="protein sequence ID" value="PWN93348.1"/>
    <property type="molecule type" value="Genomic_DNA"/>
</dbReference>
<dbReference type="InterPro" id="IPR000547">
    <property type="entry name" value="Clathrin_H-chain/VPS_repeat"/>
</dbReference>
<protein>
    <recommendedName>
        <fullName evidence="13">RING-type domain-containing protein</fullName>
    </recommendedName>
</protein>
<keyword evidence="6" id="KW-0653">Protein transport</keyword>
<dbReference type="InterPro" id="IPR011990">
    <property type="entry name" value="TPR-like_helical_dom_sf"/>
</dbReference>
<sequence length="1204" mass="132391">MGSQADGGGGGLVVDTMATEASAAPAWRHLSFYEHTVVRDASDFARSPSALRATNEISTVAVGSSGGGGNKASAYVLVGDFSGGIRVLDVDTYFELGTWQAFHGGPTSGRVTHLSCDSKGRAVTLGEDESSRFPVLRIWQLNVDRGTSQWTPPTLLAEAKVQHGSRPHPVAALAHTPSLSFISIGLADGSVLLLRDVDEVLKGTAPVTLPRFKVAFQPSAKSNEGTGQEPVTGLGFAEQHPKPPTAVQVNGDAVVRRNRAGSRRQPLRRKMTPNGVTPRAAVEQPPQTVHLFIVTLSRILRYTVIGKGAGSPATVVDDVGCALGCASMIPSHSAQTALAGKMVIAREEAIYVVGVDGREVCLAYEGPKSSIRLSSTQLVIISPPIQASATSESPTVRHHVNQRDRMGRNSKINVDVAKATVFDLDNKLVAYSATFDGGIREAWAGNNGQLFILGDDGTLTRLDEKSLKAKLDILFRKSLFLLAINVARSHTARATTVSLETPVEPLLADIFRKYGDHLYAKGDFEGAMNQFVKTVGVTQPSYVIRKFLDAQRINNLVTYLQELHNQGLANSDHTTLLLNCYTKLKDVTSLDRFIKRPLAATADREGDRDQHDGGIDEEDQVENEEELPFDLETAIRVCRQAGYFEHAAYLAKRYGQHDEYMRIQIEDLGDAETALSHVCSLSAEEAESNLVQYGRAMLNKIPDKTTDVLVELCSGVFQPTPVAVGTGVEAARSKSTAAGYLAYLQAGPFAAAAKGTNAGAAPEGASQLEPQDKEGYKIGDFKAEEATPADSPPIEEHRKGAYPLPSPRIFFAHFIRHPAQFIRFLETVALARWDQQVDMAESAPRALTAPDAERDNDDDVLRQLGIEPEDGYEDLERKDQKAIWNTLLELYLRSSRRELTRRQEGEGRSLVAAASESTLDEEQRMERRERASRLLEQHQSLPYDITQALVLCSHEKFTQGVVLLYERMGMYEDVLRLHMDAARDDEMMPSLRRYGPSQPHLYPLVLRYFCSTEDVLSRHRRDVQEVLDHIEEVQLMGPLEIVQTLSRTPVASVGLVRDHLIRAIKQQKQDIDADDRLIESYRAETDKKLAEIAQLTDASQPLVFQHSTCTACGGQLDLPSVHFMCRHSFHQRCLHREDLETECPACARSHAVVREIRRNNEQFAKRHDVFLEEVKEADEGFDVVASMFSKGLLGAAQLGGTPTS</sequence>
<dbReference type="GO" id="GO:0008270">
    <property type="term" value="F:zinc ion binding"/>
    <property type="evidence" value="ECO:0007669"/>
    <property type="project" value="UniProtKB-KW"/>
</dbReference>
<dbReference type="InterPro" id="IPR015943">
    <property type="entry name" value="WD40/YVTN_repeat-like_dom_sf"/>
</dbReference>
<feature type="region of interest" description="Disordered" evidence="12">
    <location>
        <begin position="258"/>
        <end position="280"/>
    </location>
</feature>
<feature type="coiled-coil region" evidence="11">
    <location>
        <begin position="1064"/>
        <end position="1098"/>
    </location>
</feature>
<keyword evidence="4 9" id="KW-0863">Zinc-finger</keyword>
<comment type="similarity">
    <text evidence="1">Belongs to the VPS11 family.</text>
</comment>
<dbReference type="GO" id="GO:0048284">
    <property type="term" value="P:organelle fusion"/>
    <property type="evidence" value="ECO:0007669"/>
    <property type="project" value="TreeGrafter"/>
</dbReference>
<evidence type="ECO:0000256" key="3">
    <source>
        <dbReference type="ARBA" id="ARBA00022723"/>
    </source>
</evidence>
<evidence type="ECO:0000256" key="9">
    <source>
        <dbReference type="PROSITE-ProRule" id="PRU00175"/>
    </source>
</evidence>
<dbReference type="STRING" id="215250.A0A316YXH3"/>
<dbReference type="GO" id="GO:0007032">
    <property type="term" value="P:endosome organization"/>
    <property type="evidence" value="ECO:0007669"/>
    <property type="project" value="TreeGrafter"/>
</dbReference>
<dbReference type="Proteomes" id="UP000245768">
    <property type="component" value="Unassembled WGS sequence"/>
</dbReference>
<evidence type="ECO:0000259" key="13">
    <source>
        <dbReference type="PROSITE" id="PS50089"/>
    </source>
</evidence>
<dbReference type="InterPro" id="IPR001841">
    <property type="entry name" value="Znf_RING"/>
</dbReference>
<dbReference type="SUPFAM" id="SSF50978">
    <property type="entry name" value="WD40 repeat-like"/>
    <property type="match status" value="1"/>
</dbReference>
<reference evidence="14 15" key="1">
    <citation type="journal article" date="2018" name="Mol. Biol. Evol.">
        <title>Broad Genomic Sampling Reveals a Smut Pathogenic Ancestry of the Fungal Clade Ustilaginomycotina.</title>
        <authorList>
            <person name="Kijpornyongpan T."/>
            <person name="Mondo S.J."/>
            <person name="Barry K."/>
            <person name="Sandor L."/>
            <person name="Lee J."/>
            <person name="Lipzen A."/>
            <person name="Pangilinan J."/>
            <person name="LaButti K."/>
            <person name="Hainaut M."/>
            <person name="Henrissat B."/>
            <person name="Grigoriev I.V."/>
            <person name="Spatafora J.W."/>
            <person name="Aime M.C."/>
        </authorList>
    </citation>
    <scope>NUCLEOTIDE SEQUENCE [LARGE SCALE GENOMIC DNA]</scope>
    <source>
        <strain evidence="14 15">MCA 4198</strain>
    </source>
</reference>
<dbReference type="InterPro" id="IPR057307">
    <property type="entry name" value="PEP5_VPS11_N"/>
</dbReference>
<organism evidence="14 15">
    <name type="scientific">Acaromyces ingoldii</name>
    <dbReference type="NCBI Taxonomy" id="215250"/>
    <lineage>
        <taxon>Eukaryota</taxon>
        <taxon>Fungi</taxon>
        <taxon>Dikarya</taxon>
        <taxon>Basidiomycota</taxon>
        <taxon>Ustilaginomycotina</taxon>
        <taxon>Exobasidiomycetes</taxon>
        <taxon>Exobasidiales</taxon>
        <taxon>Cryptobasidiaceae</taxon>
        <taxon>Acaromyces</taxon>
    </lineage>
</organism>
<feature type="region of interest" description="Disordered" evidence="12">
    <location>
        <begin position="903"/>
        <end position="923"/>
    </location>
</feature>
<feature type="domain" description="RING-type" evidence="13">
    <location>
        <begin position="1109"/>
        <end position="1146"/>
    </location>
</feature>
<evidence type="ECO:0000256" key="12">
    <source>
        <dbReference type="SAM" id="MobiDB-lite"/>
    </source>
</evidence>
<feature type="region of interest" description="Disordered" evidence="12">
    <location>
        <begin position="219"/>
        <end position="246"/>
    </location>
</feature>
<keyword evidence="3" id="KW-0479">Metal-binding</keyword>
<evidence type="ECO:0000256" key="10">
    <source>
        <dbReference type="PROSITE-ProRule" id="PRU01006"/>
    </source>
</evidence>
<accession>A0A316YXH3</accession>
<evidence type="ECO:0000256" key="4">
    <source>
        <dbReference type="ARBA" id="ARBA00022771"/>
    </source>
</evidence>
<dbReference type="PROSITE" id="PS50236">
    <property type="entry name" value="CHCR"/>
    <property type="match status" value="1"/>
</dbReference>
<evidence type="ECO:0000256" key="2">
    <source>
        <dbReference type="ARBA" id="ARBA00022448"/>
    </source>
</evidence>
<dbReference type="Pfam" id="PF23356">
    <property type="entry name" value="TPR_PEP5_VPS11"/>
    <property type="match status" value="2"/>
</dbReference>
<dbReference type="InterPro" id="IPR024763">
    <property type="entry name" value="VPS11_C"/>
</dbReference>
<dbReference type="GO" id="GO:0030897">
    <property type="term" value="C:HOPS complex"/>
    <property type="evidence" value="ECO:0007669"/>
    <property type="project" value="TreeGrafter"/>
</dbReference>
<feature type="region of interest" description="Disordered" evidence="12">
    <location>
        <begin position="601"/>
        <end position="626"/>
    </location>
</feature>
<dbReference type="OrthoDB" id="26184at2759"/>
<evidence type="ECO:0000256" key="11">
    <source>
        <dbReference type="SAM" id="Coils"/>
    </source>
</evidence>
<feature type="compositionally biased region" description="Acidic residues" evidence="12">
    <location>
        <begin position="615"/>
        <end position="626"/>
    </location>
</feature>
<dbReference type="InParanoid" id="A0A316YXH3"/>
<dbReference type="Gene3D" id="3.30.40.10">
    <property type="entry name" value="Zinc/RING finger domain, C3HC4 (zinc finger)"/>
    <property type="match status" value="1"/>
</dbReference>
<comment type="subcellular location">
    <subcellularLocation>
        <location evidence="8">Endomembrane system</location>
        <topology evidence="8">Peripheral membrane protein</topology>
        <orientation evidence="8">Cytoplasmic side</orientation>
    </subcellularLocation>
</comment>
<gene>
    <name evidence="14" type="ORF">FA10DRAFT_298749</name>
</gene>
<dbReference type="Pfam" id="PF17122">
    <property type="entry name" value="zf-C3H2C3"/>
    <property type="match status" value="1"/>
</dbReference>
<dbReference type="PROSITE" id="PS50089">
    <property type="entry name" value="ZF_RING_2"/>
    <property type="match status" value="1"/>
</dbReference>
<keyword evidence="7" id="KW-0472">Membrane</keyword>
<dbReference type="Pfam" id="PF23341">
    <property type="entry name" value="PEP5_VPS11_N"/>
    <property type="match status" value="1"/>
</dbReference>
<dbReference type="GO" id="GO:0030674">
    <property type="term" value="F:protein-macromolecule adaptor activity"/>
    <property type="evidence" value="ECO:0007669"/>
    <property type="project" value="TreeGrafter"/>
</dbReference>
<evidence type="ECO:0000256" key="5">
    <source>
        <dbReference type="ARBA" id="ARBA00022833"/>
    </source>
</evidence>
<proteinExistence type="inferred from homology"/>
<dbReference type="GeneID" id="37046558"/>
<dbReference type="GO" id="GO:0005768">
    <property type="term" value="C:endosome"/>
    <property type="evidence" value="ECO:0007669"/>
    <property type="project" value="UniProtKB-ARBA"/>
</dbReference>
<evidence type="ECO:0000256" key="7">
    <source>
        <dbReference type="ARBA" id="ARBA00023136"/>
    </source>
</evidence>
<dbReference type="PANTHER" id="PTHR23323:SF24">
    <property type="entry name" value="VACUOLAR PROTEIN SORTING-ASSOCIATED PROTEIN 11 HOMOLOG"/>
    <property type="match status" value="1"/>
</dbReference>
<dbReference type="Pfam" id="PF12451">
    <property type="entry name" value="VPS11_C"/>
    <property type="match status" value="1"/>
</dbReference>